<dbReference type="EMBL" id="FNVA01000001">
    <property type="protein sequence ID" value="SEF55484.1"/>
    <property type="molecule type" value="Genomic_DNA"/>
</dbReference>
<dbReference type="Pfam" id="PF10502">
    <property type="entry name" value="Peptidase_S26"/>
    <property type="match status" value="1"/>
</dbReference>
<dbReference type="EC" id="3.4.21.89" evidence="3 7"/>
<feature type="compositionally biased region" description="Polar residues" evidence="8">
    <location>
        <begin position="1"/>
        <end position="18"/>
    </location>
</feature>
<evidence type="ECO:0000256" key="5">
    <source>
        <dbReference type="ARBA" id="ARBA00022801"/>
    </source>
</evidence>
<dbReference type="GO" id="GO:0006465">
    <property type="term" value="P:signal peptide processing"/>
    <property type="evidence" value="ECO:0007669"/>
    <property type="project" value="InterPro"/>
</dbReference>
<dbReference type="NCBIfam" id="TIGR02227">
    <property type="entry name" value="sigpep_I_bact"/>
    <property type="match status" value="1"/>
</dbReference>
<dbReference type="InterPro" id="IPR019533">
    <property type="entry name" value="Peptidase_S26"/>
</dbReference>
<dbReference type="InterPro" id="IPR019758">
    <property type="entry name" value="Pept_S26A_signal_pept_1_CS"/>
</dbReference>
<dbReference type="GO" id="GO:0016020">
    <property type="term" value="C:membrane"/>
    <property type="evidence" value="ECO:0007669"/>
    <property type="project" value="UniProtKB-SubCell"/>
</dbReference>
<evidence type="ECO:0000256" key="1">
    <source>
        <dbReference type="ARBA" id="ARBA00000677"/>
    </source>
</evidence>
<evidence type="ECO:0000256" key="6">
    <source>
        <dbReference type="PIRSR" id="PIRSR600223-1"/>
    </source>
</evidence>
<comment type="catalytic activity">
    <reaction evidence="1 7">
        <text>Cleavage of hydrophobic, N-terminal signal or leader sequences from secreted and periplasmic proteins.</text>
        <dbReference type="EC" id="3.4.21.89"/>
    </reaction>
</comment>
<evidence type="ECO:0000256" key="7">
    <source>
        <dbReference type="RuleBase" id="RU362042"/>
    </source>
</evidence>
<dbReference type="InterPro" id="IPR019757">
    <property type="entry name" value="Pept_S26A_signal_pept_1_Lys-AS"/>
</dbReference>
<dbReference type="GO" id="GO:0009003">
    <property type="term" value="F:signal peptidase activity"/>
    <property type="evidence" value="ECO:0007669"/>
    <property type="project" value="UniProtKB-EC"/>
</dbReference>
<dbReference type="PRINTS" id="PR00727">
    <property type="entry name" value="LEADERPTASE"/>
</dbReference>
<keyword evidence="11" id="KW-1185">Reference proteome</keyword>
<evidence type="ECO:0000259" key="9">
    <source>
        <dbReference type="Pfam" id="PF10502"/>
    </source>
</evidence>
<dbReference type="Proteomes" id="UP000236728">
    <property type="component" value="Unassembled WGS sequence"/>
</dbReference>
<evidence type="ECO:0000256" key="3">
    <source>
        <dbReference type="ARBA" id="ARBA00013208"/>
    </source>
</evidence>
<keyword evidence="7" id="KW-1133">Transmembrane helix</keyword>
<dbReference type="PROSITE" id="PS00761">
    <property type="entry name" value="SPASE_I_3"/>
    <property type="match status" value="1"/>
</dbReference>
<protein>
    <recommendedName>
        <fullName evidence="4 7">Signal peptidase I</fullName>
        <ecNumber evidence="3 7">3.4.21.89</ecNumber>
    </recommendedName>
</protein>
<accession>A0A1H5SYE8</accession>
<dbReference type="CDD" id="cd06530">
    <property type="entry name" value="S26_SPase_I"/>
    <property type="match status" value="1"/>
</dbReference>
<sequence length="217" mass="24582">MNQNALQQDTMQDSTEGSAGTMAEQPVGEESRGDGVHEESIQDVVRAQSSGWRAWARDLVIAVAISVFIILFLYQPVRVEGTSMLPVLEDQDRLFINKFAYRFDSIHRGDVVVFLYPNDHTKSYIKRVIALPGDDLRIDHGKVFVNGVMLKEPYVPSRYADDRSQPEMTVAPHEYFVMGDHRLISSDSRDFGTVPRDLIYGRAAFVYWPVDQAGIVR</sequence>
<feature type="compositionally biased region" description="Basic and acidic residues" evidence="8">
    <location>
        <begin position="29"/>
        <end position="39"/>
    </location>
</feature>
<organism evidence="10 11">
    <name type="scientific">Bryocella elongata</name>
    <dbReference type="NCBI Taxonomy" id="863522"/>
    <lineage>
        <taxon>Bacteria</taxon>
        <taxon>Pseudomonadati</taxon>
        <taxon>Acidobacteriota</taxon>
        <taxon>Terriglobia</taxon>
        <taxon>Terriglobales</taxon>
        <taxon>Acidobacteriaceae</taxon>
        <taxon>Bryocella</taxon>
    </lineage>
</organism>
<keyword evidence="7" id="KW-0472">Membrane</keyword>
<comment type="similarity">
    <text evidence="2 7">Belongs to the peptidase S26 family.</text>
</comment>
<keyword evidence="7" id="KW-0812">Transmembrane</keyword>
<gene>
    <name evidence="10" type="ORF">SAMN05421819_0401</name>
</gene>
<dbReference type="SUPFAM" id="SSF51306">
    <property type="entry name" value="LexA/Signal peptidase"/>
    <property type="match status" value="1"/>
</dbReference>
<proteinExistence type="inferred from homology"/>
<dbReference type="InterPro" id="IPR036286">
    <property type="entry name" value="LexA/Signal_pep-like_sf"/>
</dbReference>
<comment type="subcellular location">
    <subcellularLocation>
        <location evidence="7">Membrane</location>
        <topology evidence="7">Single-pass type II membrane protein</topology>
    </subcellularLocation>
</comment>
<dbReference type="GO" id="GO:0004252">
    <property type="term" value="F:serine-type endopeptidase activity"/>
    <property type="evidence" value="ECO:0007669"/>
    <property type="project" value="InterPro"/>
</dbReference>
<evidence type="ECO:0000313" key="11">
    <source>
        <dbReference type="Proteomes" id="UP000236728"/>
    </source>
</evidence>
<feature type="active site" evidence="6">
    <location>
        <position position="83"/>
    </location>
</feature>
<dbReference type="PANTHER" id="PTHR43390:SF1">
    <property type="entry name" value="CHLOROPLAST PROCESSING PEPTIDASE"/>
    <property type="match status" value="1"/>
</dbReference>
<dbReference type="AlphaFoldDB" id="A0A1H5SYE8"/>
<feature type="active site" evidence="6">
    <location>
        <position position="126"/>
    </location>
</feature>
<dbReference type="PROSITE" id="PS00760">
    <property type="entry name" value="SPASE_I_2"/>
    <property type="match status" value="1"/>
</dbReference>
<keyword evidence="7" id="KW-0645">Protease</keyword>
<evidence type="ECO:0000256" key="4">
    <source>
        <dbReference type="ARBA" id="ARBA00019232"/>
    </source>
</evidence>
<feature type="domain" description="Peptidase S26" evidence="9">
    <location>
        <begin position="53"/>
        <end position="208"/>
    </location>
</feature>
<reference evidence="10 11" key="1">
    <citation type="submission" date="2016-10" db="EMBL/GenBank/DDBJ databases">
        <authorList>
            <person name="de Groot N.N."/>
        </authorList>
    </citation>
    <scope>NUCLEOTIDE SEQUENCE [LARGE SCALE GENOMIC DNA]</scope>
    <source>
        <strain evidence="10 11">DSM 22489</strain>
    </source>
</reference>
<dbReference type="InterPro" id="IPR000223">
    <property type="entry name" value="Pept_S26A_signal_pept_1"/>
</dbReference>
<evidence type="ECO:0000256" key="2">
    <source>
        <dbReference type="ARBA" id="ARBA00009370"/>
    </source>
</evidence>
<dbReference type="RefSeq" id="WP_235011290.1">
    <property type="nucleotide sequence ID" value="NZ_FNVA01000001.1"/>
</dbReference>
<keyword evidence="5 7" id="KW-0378">Hydrolase</keyword>
<name>A0A1H5SYE8_9BACT</name>
<dbReference type="Gene3D" id="2.10.109.10">
    <property type="entry name" value="Umud Fragment, subunit A"/>
    <property type="match status" value="1"/>
</dbReference>
<feature type="region of interest" description="Disordered" evidence="8">
    <location>
        <begin position="1"/>
        <end position="39"/>
    </location>
</feature>
<evidence type="ECO:0000313" key="10">
    <source>
        <dbReference type="EMBL" id="SEF55484.1"/>
    </source>
</evidence>
<evidence type="ECO:0000256" key="8">
    <source>
        <dbReference type="SAM" id="MobiDB-lite"/>
    </source>
</evidence>
<dbReference type="PANTHER" id="PTHR43390">
    <property type="entry name" value="SIGNAL PEPTIDASE I"/>
    <property type="match status" value="1"/>
</dbReference>
<feature type="transmembrane region" description="Helical" evidence="7">
    <location>
        <begin position="54"/>
        <end position="74"/>
    </location>
</feature>